<evidence type="ECO:0000256" key="1">
    <source>
        <dbReference type="SAM" id="MobiDB-lite"/>
    </source>
</evidence>
<reference evidence="3 4" key="1">
    <citation type="submission" date="2024-01" db="EMBL/GenBank/DDBJ databases">
        <title>Multi-omics insights into the function and evolution of sodium benzoate biodegradation pathways in Benzoatithermus flavus gen. nov., sp. nov. from hot spring.</title>
        <authorList>
            <person name="Hu C.-J."/>
            <person name="Li W.-J."/>
        </authorList>
    </citation>
    <scope>NUCLEOTIDE SEQUENCE [LARGE SCALE GENOMIC DNA]</scope>
    <source>
        <strain evidence="3 4">SYSU G07066</strain>
    </source>
</reference>
<keyword evidence="3" id="KW-0540">Nuclease</keyword>
<dbReference type="GO" id="GO:0004519">
    <property type="term" value="F:endonuclease activity"/>
    <property type="evidence" value="ECO:0007669"/>
    <property type="project" value="UniProtKB-KW"/>
</dbReference>
<dbReference type="CDD" id="cd06260">
    <property type="entry name" value="DUF820-like"/>
    <property type="match status" value="1"/>
</dbReference>
<evidence type="ECO:0000259" key="2">
    <source>
        <dbReference type="Pfam" id="PF05685"/>
    </source>
</evidence>
<dbReference type="PANTHER" id="PTHR36558:SF1">
    <property type="entry name" value="RESTRICTION ENDONUCLEASE DOMAIN-CONTAINING PROTEIN-RELATED"/>
    <property type="match status" value="1"/>
</dbReference>
<comment type="caution">
    <text evidence="3">The sequence shown here is derived from an EMBL/GenBank/DDBJ whole genome shotgun (WGS) entry which is preliminary data.</text>
</comment>
<feature type="domain" description="Putative restriction endonuclease" evidence="2">
    <location>
        <begin position="15"/>
        <end position="66"/>
    </location>
</feature>
<sequence>MPHSTASAQPVLHTVDDFLAWVERQNERYEFVHGRLVLMAGGSTAHDDIQVNLLAALRTRLRGTPCRPNAREAPGADLESKQRLK</sequence>
<dbReference type="Proteomes" id="UP001375743">
    <property type="component" value="Unassembled WGS sequence"/>
</dbReference>
<feature type="region of interest" description="Disordered" evidence="1">
    <location>
        <begin position="64"/>
        <end position="85"/>
    </location>
</feature>
<keyword evidence="3" id="KW-0255">Endonuclease</keyword>
<name>A0ABU8XRP7_9PROT</name>
<proteinExistence type="predicted"/>
<dbReference type="InterPro" id="IPR008538">
    <property type="entry name" value="Uma2"/>
</dbReference>
<dbReference type="Pfam" id="PF05685">
    <property type="entry name" value="Uma2"/>
    <property type="match status" value="1"/>
</dbReference>
<keyword evidence="3" id="KW-0378">Hydrolase</keyword>
<dbReference type="EMBL" id="JBBLZC010000006">
    <property type="protein sequence ID" value="MEK0083054.1"/>
    <property type="molecule type" value="Genomic_DNA"/>
</dbReference>
<keyword evidence="4" id="KW-1185">Reference proteome</keyword>
<dbReference type="RefSeq" id="WP_418158903.1">
    <property type="nucleotide sequence ID" value="NZ_JBBLZC010000006.1"/>
</dbReference>
<evidence type="ECO:0000313" key="3">
    <source>
        <dbReference type="EMBL" id="MEK0083054.1"/>
    </source>
</evidence>
<dbReference type="InterPro" id="IPR011335">
    <property type="entry name" value="Restrct_endonuc-II-like"/>
</dbReference>
<gene>
    <name evidence="3" type="ORF">U1T56_07820</name>
</gene>
<accession>A0ABU8XRP7</accession>
<dbReference type="Gene3D" id="3.90.1570.10">
    <property type="entry name" value="tt1808, chain A"/>
    <property type="match status" value="1"/>
</dbReference>
<dbReference type="PANTHER" id="PTHR36558">
    <property type="entry name" value="GLR1098 PROTEIN"/>
    <property type="match status" value="1"/>
</dbReference>
<organism evidence="3 4">
    <name type="scientific">Benzoatithermus flavus</name>
    <dbReference type="NCBI Taxonomy" id="3108223"/>
    <lineage>
        <taxon>Bacteria</taxon>
        <taxon>Pseudomonadati</taxon>
        <taxon>Pseudomonadota</taxon>
        <taxon>Alphaproteobacteria</taxon>
        <taxon>Geminicoccales</taxon>
        <taxon>Geminicoccaceae</taxon>
        <taxon>Benzoatithermus</taxon>
    </lineage>
</organism>
<evidence type="ECO:0000313" key="4">
    <source>
        <dbReference type="Proteomes" id="UP001375743"/>
    </source>
</evidence>
<protein>
    <submittedName>
        <fullName evidence="3">Uma2 family endonuclease</fullName>
    </submittedName>
</protein>
<dbReference type="SUPFAM" id="SSF52980">
    <property type="entry name" value="Restriction endonuclease-like"/>
    <property type="match status" value="1"/>
</dbReference>
<dbReference type="InterPro" id="IPR012296">
    <property type="entry name" value="Nuclease_put_TT1808"/>
</dbReference>